<keyword evidence="3" id="KW-1185">Reference proteome</keyword>
<dbReference type="Proteomes" id="UP001289615">
    <property type="component" value="Unassembled WGS sequence"/>
</dbReference>
<protein>
    <submittedName>
        <fullName evidence="2">Lasso peptide biosynthesis B2 protein</fullName>
    </submittedName>
</protein>
<dbReference type="NCBIfam" id="NF033537">
    <property type="entry name" value="lasso_biosyn_B2"/>
    <property type="match status" value="1"/>
</dbReference>
<dbReference type="EMBL" id="JAXUIA010000003">
    <property type="protein sequence ID" value="MEA0976133.1"/>
    <property type="molecule type" value="Genomic_DNA"/>
</dbReference>
<dbReference type="InterPro" id="IPR032708">
    <property type="entry name" value="McjB_C"/>
</dbReference>
<dbReference type="RefSeq" id="WP_322611155.1">
    <property type="nucleotide sequence ID" value="NZ_JAXLNX010000006.1"/>
</dbReference>
<accession>A0ABU5NJF2</accession>
<name>A0ABU5NJF2_9BACI</name>
<reference evidence="2 3" key="1">
    <citation type="submission" date="2023-12" db="EMBL/GenBank/DDBJ databases">
        <title>Genome comparison identifies genes involved in endophytic behavior of Lysinibacillus irui and provides insights into its role as a plant-growth promoting bacterium.</title>
        <authorList>
            <person name="Hilario S."/>
            <person name="Matos I."/>
            <person name="Goncalves M.F.M."/>
            <person name="Pardo C.A."/>
            <person name="Santos M.J."/>
        </authorList>
    </citation>
    <scope>NUCLEOTIDE SEQUENCE [LARGE SCALE GENOMIC DNA]</scope>
    <source>
        <strain evidence="2 3">B3</strain>
    </source>
</reference>
<comment type="caution">
    <text evidence="2">The sequence shown here is derived from an EMBL/GenBank/DDBJ whole genome shotgun (WGS) entry which is preliminary data.</text>
</comment>
<dbReference type="Pfam" id="PF13471">
    <property type="entry name" value="Transglut_core3"/>
    <property type="match status" value="1"/>
</dbReference>
<sequence length="140" mass="16685">MYNFLYLYKELISLDFQIRRKGFDKVFRSYINKYSINGSNEALTEENSEEILEWFILLDHVCCWYPRKADCIHKTLIGYKILQSKYGIPVNMVIGIKKFPLEAHAWIRYQGHNLFEEMENIDSLKVIIDSNSYMKEVEPS</sequence>
<proteinExistence type="predicted"/>
<evidence type="ECO:0000313" key="2">
    <source>
        <dbReference type="EMBL" id="MEA0976133.1"/>
    </source>
</evidence>
<organism evidence="2 3">
    <name type="scientific">Lysinibacillus irui</name>
    <dbReference type="NCBI Taxonomy" id="2998077"/>
    <lineage>
        <taxon>Bacteria</taxon>
        <taxon>Bacillati</taxon>
        <taxon>Bacillota</taxon>
        <taxon>Bacilli</taxon>
        <taxon>Bacillales</taxon>
        <taxon>Bacillaceae</taxon>
        <taxon>Lysinibacillus</taxon>
    </lineage>
</organism>
<evidence type="ECO:0000313" key="3">
    <source>
        <dbReference type="Proteomes" id="UP001289615"/>
    </source>
</evidence>
<dbReference type="InterPro" id="IPR053521">
    <property type="entry name" value="McjB-like"/>
</dbReference>
<gene>
    <name evidence="2" type="ORF">U6C28_07445</name>
</gene>
<feature type="domain" description="Microcin J25-processing protein McjB C-terminal" evidence="1">
    <location>
        <begin position="41"/>
        <end position="128"/>
    </location>
</feature>
<evidence type="ECO:0000259" key="1">
    <source>
        <dbReference type="Pfam" id="PF13471"/>
    </source>
</evidence>